<dbReference type="RefSeq" id="WP_209650499.1">
    <property type="nucleotide sequence ID" value="NZ_JBEPNV010000001.1"/>
</dbReference>
<protein>
    <submittedName>
        <fullName evidence="1">Uncharacterized protein</fullName>
    </submittedName>
</protein>
<dbReference type="Proteomes" id="UP001549119">
    <property type="component" value="Unassembled WGS sequence"/>
</dbReference>
<reference evidence="1 2" key="1">
    <citation type="submission" date="2024-06" db="EMBL/GenBank/DDBJ databases">
        <title>Genomics of switchgrass bacterial isolates.</title>
        <authorList>
            <person name="Shade A."/>
        </authorList>
    </citation>
    <scope>NUCLEOTIDE SEQUENCE [LARGE SCALE GENOMIC DNA]</scope>
    <source>
        <strain evidence="1 2">PvP084</strain>
    </source>
</reference>
<name>A0ABV2NP09_9HYPH</name>
<keyword evidence="2" id="KW-1185">Reference proteome</keyword>
<dbReference type="EMBL" id="JBEPNW010000002">
    <property type="protein sequence ID" value="MET3868271.1"/>
    <property type="molecule type" value="Genomic_DNA"/>
</dbReference>
<proteinExistence type="predicted"/>
<evidence type="ECO:0000313" key="1">
    <source>
        <dbReference type="EMBL" id="MET3868271.1"/>
    </source>
</evidence>
<organism evidence="1 2">
    <name type="scientific">Methylobacterium radiotolerans</name>
    <dbReference type="NCBI Taxonomy" id="31998"/>
    <lineage>
        <taxon>Bacteria</taxon>
        <taxon>Pseudomonadati</taxon>
        <taxon>Pseudomonadota</taxon>
        <taxon>Alphaproteobacteria</taxon>
        <taxon>Hyphomicrobiales</taxon>
        <taxon>Methylobacteriaceae</taxon>
        <taxon>Methylobacterium</taxon>
    </lineage>
</organism>
<gene>
    <name evidence="1" type="ORF">ABIC20_005580</name>
</gene>
<evidence type="ECO:0000313" key="2">
    <source>
        <dbReference type="Proteomes" id="UP001549119"/>
    </source>
</evidence>
<accession>A0ABV2NP09</accession>
<comment type="caution">
    <text evidence="1">The sequence shown here is derived from an EMBL/GenBank/DDBJ whole genome shotgun (WGS) entry which is preliminary data.</text>
</comment>
<sequence length="73" mass="8186">MTTDRPQSDTLAAALPREMVRVTKIAGQYRQVEMGFIAADLMEAAVERGQQAIESGDLTRMIRAYHDLKGYEL</sequence>